<feature type="chain" id="PRO_5040169622" evidence="1">
    <location>
        <begin position="18"/>
        <end position="182"/>
    </location>
</feature>
<proteinExistence type="predicted"/>
<dbReference type="EMBL" id="BQFW01000014">
    <property type="protein sequence ID" value="GJJ78222.1"/>
    <property type="molecule type" value="Genomic_DNA"/>
</dbReference>
<keyword evidence="3" id="KW-1185">Reference proteome</keyword>
<organism evidence="2 3">
    <name type="scientific">Entomortierella parvispora</name>
    <dbReference type="NCBI Taxonomy" id="205924"/>
    <lineage>
        <taxon>Eukaryota</taxon>
        <taxon>Fungi</taxon>
        <taxon>Fungi incertae sedis</taxon>
        <taxon>Mucoromycota</taxon>
        <taxon>Mortierellomycotina</taxon>
        <taxon>Mortierellomycetes</taxon>
        <taxon>Mortierellales</taxon>
        <taxon>Mortierellaceae</taxon>
        <taxon>Entomortierella</taxon>
    </lineage>
</organism>
<accession>A0A9P3HKA3</accession>
<evidence type="ECO:0000313" key="2">
    <source>
        <dbReference type="EMBL" id="GJJ78222.1"/>
    </source>
</evidence>
<dbReference type="Proteomes" id="UP000827284">
    <property type="component" value="Unassembled WGS sequence"/>
</dbReference>
<protein>
    <submittedName>
        <fullName evidence="2">Uncharacterized protein</fullName>
    </submittedName>
</protein>
<reference evidence="2" key="2">
    <citation type="journal article" date="2022" name="Microbiol. Resour. Announc.">
        <title>Whole-Genome Sequence of Entomortierella parvispora E1425, a Mucoromycotan Fungus Associated with Burkholderiaceae-Related Endosymbiotic Bacteria.</title>
        <authorList>
            <person name="Herlambang A."/>
            <person name="Guo Y."/>
            <person name="Takashima Y."/>
            <person name="Narisawa K."/>
            <person name="Ohta H."/>
            <person name="Nishizawa T."/>
        </authorList>
    </citation>
    <scope>NUCLEOTIDE SEQUENCE</scope>
    <source>
        <strain evidence="2">E1425</strain>
    </source>
</reference>
<dbReference type="AlphaFoldDB" id="A0A9P3HKA3"/>
<keyword evidence="1" id="KW-0732">Signal</keyword>
<evidence type="ECO:0000313" key="3">
    <source>
        <dbReference type="Proteomes" id="UP000827284"/>
    </source>
</evidence>
<feature type="signal peptide" evidence="1">
    <location>
        <begin position="1"/>
        <end position="17"/>
    </location>
</feature>
<reference evidence="2" key="1">
    <citation type="submission" date="2021-11" db="EMBL/GenBank/DDBJ databases">
        <authorList>
            <person name="Herlambang A."/>
            <person name="Guo Y."/>
            <person name="Takashima Y."/>
            <person name="Nishizawa T."/>
        </authorList>
    </citation>
    <scope>NUCLEOTIDE SEQUENCE</scope>
    <source>
        <strain evidence="2">E1425</strain>
    </source>
</reference>
<comment type="caution">
    <text evidence="2">The sequence shown here is derived from an EMBL/GenBank/DDBJ whole genome shotgun (WGS) entry which is preliminary data.</text>
</comment>
<name>A0A9P3HKA3_9FUNG</name>
<gene>
    <name evidence="2" type="ORF">EMPS_10581</name>
</gene>
<sequence length="182" mass="20287">MRLLYLTTASLFSVSMAKQCIDCSGSLTGKRFSELSGCCPDSLKHRAFERNGGKLGKELSAVAQNHTTDGLARSSRACQVNVGTHMSEWQDSTNGVIWVKAYGGHSSGYDRPHALQYTNNWSGWSKSGSWNIVRDFPPLEEPGFKFDVESNDFCTWEHGMPYAGIIVYCGYFEKVNLDINYC</sequence>
<evidence type="ECO:0000256" key="1">
    <source>
        <dbReference type="SAM" id="SignalP"/>
    </source>
</evidence>